<organism evidence="2 3">
    <name type="scientific">Botryosphaeria dothidea</name>
    <dbReference type="NCBI Taxonomy" id="55169"/>
    <lineage>
        <taxon>Eukaryota</taxon>
        <taxon>Fungi</taxon>
        <taxon>Dikarya</taxon>
        <taxon>Ascomycota</taxon>
        <taxon>Pezizomycotina</taxon>
        <taxon>Dothideomycetes</taxon>
        <taxon>Dothideomycetes incertae sedis</taxon>
        <taxon>Botryosphaeriales</taxon>
        <taxon>Botryosphaeriaceae</taxon>
        <taxon>Botryosphaeria</taxon>
    </lineage>
</organism>
<feature type="region of interest" description="Disordered" evidence="1">
    <location>
        <begin position="149"/>
        <end position="216"/>
    </location>
</feature>
<feature type="compositionally biased region" description="Low complexity" evidence="1">
    <location>
        <begin position="84"/>
        <end position="93"/>
    </location>
</feature>
<evidence type="ECO:0000313" key="2">
    <source>
        <dbReference type="EMBL" id="KAF4314160.1"/>
    </source>
</evidence>
<evidence type="ECO:0000256" key="1">
    <source>
        <dbReference type="SAM" id="MobiDB-lite"/>
    </source>
</evidence>
<sequence>MSIRRVEVTDEGSPVRTPSRRILPDMSQWDMIPDPLHVRRSMEQEDNHHQHHQRHTGTEDLDRESSPEEADDKENSGNQRRPRSSTSSSQRSPLGEVPESDPRRSSERPFEAHPLSQEVFFSPSPAVGPSTTYNSNTNTAFVPEVTAMPARIPPPASSRTDSLRSTSTHRALPGTRGNTASPSTISSRRRHPRQAVAPRTAPQIPPGGSHASAAQRQANRIPYPDERVAPVTPSANRNRPCAHCGGVMTDCVAVDRQPGVLVCSVGCKMAVEDRMELRERSSLPASAPFRLCARCLKRTNCSMMAGGQWVCSVTCKLAWEQDDEAKDPATIHTQPARKEKAVWGRFKLALKNLWKKK</sequence>
<protein>
    <submittedName>
        <fullName evidence="2">Uncharacterized protein</fullName>
    </submittedName>
</protein>
<feature type="compositionally biased region" description="Polar residues" evidence="1">
    <location>
        <begin position="176"/>
        <end position="186"/>
    </location>
</feature>
<feature type="compositionally biased region" description="Basic and acidic residues" evidence="1">
    <location>
        <begin position="56"/>
        <end position="66"/>
    </location>
</feature>
<evidence type="ECO:0000313" key="3">
    <source>
        <dbReference type="Proteomes" id="UP000572817"/>
    </source>
</evidence>
<comment type="caution">
    <text evidence="2">The sequence shown here is derived from an EMBL/GenBank/DDBJ whole genome shotgun (WGS) entry which is preliminary data.</text>
</comment>
<feature type="compositionally biased region" description="Basic and acidic residues" evidence="1">
    <location>
        <begin position="100"/>
        <end position="111"/>
    </location>
</feature>
<dbReference type="EMBL" id="WWBZ02000001">
    <property type="protein sequence ID" value="KAF4314160.1"/>
    <property type="molecule type" value="Genomic_DNA"/>
</dbReference>
<keyword evidence="3" id="KW-1185">Reference proteome</keyword>
<accession>A0A8H4J6R1</accession>
<feature type="compositionally biased region" description="Basic and acidic residues" evidence="1">
    <location>
        <begin position="36"/>
        <end position="48"/>
    </location>
</feature>
<dbReference type="AlphaFoldDB" id="A0A8H4J6R1"/>
<gene>
    <name evidence="2" type="ORF">GTA08_BOTSDO00519</name>
</gene>
<name>A0A8H4J6R1_9PEZI</name>
<feature type="region of interest" description="Disordered" evidence="1">
    <location>
        <begin position="1"/>
        <end position="135"/>
    </location>
</feature>
<dbReference type="Proteomes" id="UP000572817">
    <property type="component" value="Unassembled WGS sequence"/>
</dbReference>
<proteinExistence type="predicted"/>
<feature type="compositionally biased region" description="Low complexity" evidence="1">
    <location>
        <begin position="157"/>
        <end position="170"/>
    </location>
</feature>
<reference evidence="2" key="1">
    <citation type="submission" date="2020-04" db="EMBL/GenBank/DDBJ databases">
        <title>Genome Assembly and Annotation of Botryosphaeria dothidea sdau 11-99, a Latent Pathogen of Apple Fruit Ring Rot in China.</title>
        <authorList>
            <person name="Yu C."/>
            <person name="Diao Y."/>
            <person name="Lu Q."/>
            <person name="Zhao J."/>
            <person name="Cui S."/>
            <person name="Peng C."/>
            <person name="He B."/>
            <person name="Liu H."/>
        </authorList>
    </citation>
    <scope>NUCLEOTIDE SEQUENCE [LARGE SCALE GENOMIC DNA]</scope>
    <source>
        <strain evidence="2">Sdau11-99</strain>
    </source>
</reference>